<keyword evidence="3" id="KW-0677">Repeat</keyword>
<evidence type="ECO:0000313" key="8">
    <source>
        <dbReference type="EnsemblMetazoa" id="AFUN004922-PA"/>
    </source>
</evidence>
<dbReference type="InterPro" id="IPR051940">
    <property type="entry name" value="Chitin_bind-dev_reg"/>
</dbReference>
<proteinExistence type="predicted"/>
<evidence type="ECO:0000256" key="4">
    <source>
        <dbReference type="ARBA" id="ARBA00023157"/>
    </source>
</evidence>
<reference evidence="8" key="1">
    <citation type="submission" date="2020-05" db="UniProtKB">
        <authorList>
            <consortium name="EnsemblMetazoa"/>
        </authorList>
    </citation>
    <scope>IDENTIFICATION</scope>
    <source>
        <strain evidence="8">FUMOZ</strain>
    </source>
</reference>
<sequence>MKLLFVLLALGGVSQLYGLKICERKAPGTLTGNPANCREFYMCRSGRPVLFSCPEKMYFDVASAACGYEALCAANDVNSPQVPLDPLGPEYSPIVADPSRLVPSSGVCLGASPGAIRLDTTGCKSFFQCTRAGPLRFECPAGTLFDSNRILCDTADIVSCAFQPANPTVGGTVASNILSLLCFGKKNGHKISHPTNCERYIVCNGHNKPQELKCAPGTAFNKQRNVCDFKHKVQC</sequence>
<feature type="domain" description="Chitin-binding type-2" evidence="7">
    <location>
        <begin position="19"/>
        <end position="74"/>
    </location>
</feature>
<protein>
    <recommendedName>
        <fullName evidence="7">Chitin-binding type-2 domain-containing protein</fullName>
    </recommendedName>
</protein>
<keyword evidence="2 6" id="KW-0732">Signal</keyword>
<dbReference type="PANTHER" id="PTHR23301">
    <property type="entry name" value="CHITIN BINDING PERITROPHIN-A"/>
    <property type="match status" value="1"/>
</dbReference>
<evidence type="ECO:0000256" key="1">
    <source>
        <dbReference type="ARBA" id="ARBA00022669"/>
    </source>
</evidence>
<accession>A0A182RFE0</accession>
<dbReference type="VEuPathDB" id="VectorBase:AFUN004922"/>
<feature type="signal peptide" evidence="6">
    <location>
        <begin position="1"/>
        <end position="18"/>
    </location>
</feature>
<evidence type="ECO:0000259" key="7">
    <source>
        <dbReference type="PROSITE" id="PS50940"/>
    </source>
</evidence>
<feature type="domain" description="Chitin-binding type-2" evidence="7">
    <location>
        <begin position="179"/>
        <end position="235"/>
    </location>
</feature>
<dbReference type="SMART" id="SM00494">
    <property type="entry name" value="ChtBD2"/>
    <property type="match status" value="3"/>
</dbReference>
<dbReference type="VEuPathDB" id="VectorBase:AFUN2_011842"/>
<dbReference type="PROSITE" id="PS50940">
    <property type="entry name" value="CHIT_BIND_II"/>
    <property type="match status" value="3"/>
</dbReference>
<dbReference type="STRING" id="62324.A0A182RFE0"/>
<feature type="chain" id="PRO_5030024199" description="Chitin-binding type-2 domain-containing protein" evidence="6">
    <location>
        <begin position="19"/>
        <end position="235"/>
    </location>
</feature>
<evidence type="ECO:0000256" key="5">
    <source>
        <dbReference type="ARBA" id="ARBA00023180"/>
    </source>
</evidence>
<dbReference type="Pfam" id="PF01607">
    <property type="entry name" value="CBM_14"/>
    <property type="match status" value="3"/>
</dbReference>
<keyword evidence="5" id="KW-0325">Glycoprotein</keyword>
<evidence type="ECO:0000256" key="6">
    <source>
        <dbReference type="SAM" id="SignalP"/>
    </source>
</evidence>
<evidence type="ECO:0000256" key="2">
    <source>
        <dbReference type="ARBA" id="ARBA00022729"/>
    </source>
</evidence>
<dbReference type="EnsemblMetazoa" id="AFUN004922-RA">
    <property type="protein sequence ID" value="AFUN004922-PA"/>
    <property type="gene ID" value="AFUN004922"/>
</dbReference>
<dbReference type="GO" id="GO:0005576">
    <property type="term" value="C:extracellular region"/>
    <property type="evidence" value="ECO:0007669"/>
    <property type="project" value="InterPro"/>
</dbReference>
<feature type="domain" description="Chitin-binding type-2" evidence="7">
    <location>
        <begin position="105"/>
        <end position="162"/>
    </location>
</feature>
<keyword evidence="1" id="KW-0147">Chitin-binding</keyword>
<dbReference type="SUPFAM" id="SSF57625">
    <property type="entry name" value="Invertebrate chitin-binding proteins"/>
    <property type="match status" value="3"/>
</dbReference>
<organism evidence="8">
    <name type="scientific">Anopheles funestus</name>
    <name type="common">African malaria mosquito</name>
    <dbReference type="NCBI Taxonomy" id="62324"/>
    <lineage>
        <taxon>Eukaryota</taxon>
        <taxon>Metazoa</taxon>
        <taxon>Ecdysozoa</taxon>
        <taxon>Arthropoda</taxon>
        <taxon>Hexapoda</taxon>
        <taxon>Insecta</taxon>
        <taxon>Pterygota</taxon>
        <taxon>Neoptera</taxon>
        <taxon>Endopterygota</taxon>
        <taxon>Diptera</taxon>
        <taxon>Nematocera</taxon>
        <taxon>Culicoidea</taxon>
        <taxon>Culicidae</taxon>
        <taxon>Anophelinae</taxon>
        <taxon>Anopheles</taxon>
    </lineage>
</organism>
<evidence type="ECO:0000256" key="3">
    <source>
        <dbReference type="ARBA" id="ARBA00022737"/>
    </source>
</evidence>
<name>A0A182RFE0_ANOFN</name>
<dbReference type="PANTHER" id="PTHR23301:SF0">
    <property type="entry name" value="CHITIN-BINDING TYPE-2 DOMAIN-CONTAINING PROTEIN-RELATED"/>
    <property type="match status" value="1"/>
</dbReference>
<keyword evidence="4" id="KW-1015">Disulfide bond</keyword>
<dbReference type="AlphaFoldDB" id="A0A182RFE0"/>
<dbReference type="InterPro" id="IPR036508">
    <property type="entry name" value="Chitin-bd_dom_sf"/>
</dbReference>
<dbReference type="Gene3D" id="2.170.140.10">
    <property type="entry name" value="Chitin binding domain"/>
    <property type="match status" value="3"/>
</dbReference>
<dbReference type="InterPro" id="IPR002557">
    <property type="entry name" value="Chitin-bd_dom"/>
</dbReference>
<dbReference type="GO" id="GO:0008061">
    <property type="term" value="F:chitin binding"/>
    <property type="evidence" value="ECO:0007669"/>
    <property type="project" value="UniProtKB-KW"/>
</dbReference>